<dbReference type="FunFam" id="3.40.50.1370:FF:000001">
    <property type="entry name" value="Aspartate carbamoyltransferase"/>
    <property type="match status" value="1"/>
</dbReference>
<dbReference type="GO" id="GO:0016597">
    <property type="term" value="F:amino acid binding"/>
    <property type="evidence" value="ECO:0007669"/>
    <property type="project" value="InterPro"/>
</dbReference>
<dbReference type="GO" id="GO:0006520">
    <property type="term" value="P:amino acid metabolic process"/>
    <property type="evidence" value="ECO:0007669"/>
    <property type="project" value="InterPro"/>
</dbReference>
<comment type="function">
    <text evidence="5 7">Catalyzes the condensation of carbamoyl phosphate and aspartate to form carbamoyl aspartate and inorganic phosphate, the committed step in the de novo pyrimidine nucleotide biosynthesis pathway.</text>
</comment>
<keyword evidence="3 7" id="KW-0808">Transferase</keyword>
<evidence type="ECO:0000256" key="6">
    <source>
        <dbReference type="ARBA" id="ARBA00048859"/>
    </source>
</evidence>
<dbReference type="GO" id="GO:0004070">
    <property type="term" value="F:aspartate carbamoyltransferase activity"/>
    <property type="evidence" value="ECO:0007669"/>
    <property type="project" value="UniProtKB-UniRule"/>
</dbReference>
<evidence type="ECO:0000256" key="4">
    <source>
        <dbReference type="ARBA" id="ARBA00022975"/>
    </source>
</evidence>
<evidence type="ECO:0000256" key="1">
    <source>
        <dbReference type="ARBA" id="ARBA00004852"/>
    </source>
</evidence>
<feature type="binding site" evidence="7">
    <location>
        <position position="267"/>
    </location>
    <ligand>
        <name>carbamoyl phosphate</name>
        <dbReference type="ChEBI" id="CHEBI:58228"/>
    </ligand>
</feature>
<dbReference type="GO" id="GO:0005829">
    <property type="term" value="C:cytosol"/>
    <property type="evidence" value="ECO:0007669"/>
    <property type="project" value="TreeGrafter"/>
</dbReference>
<feature type="binding site" evidence="7">
    <location>
        <position position="57"/>
    </location>
    <ligand>
        <name>carbamoyl phosphate</name>
        <dbReference type="ChEBI" id="CHEBI:58228"/>
    </ligand>
</feature>
<dbReference type="GO" id="GO:0006207">
    <property type="term" value="P:'de novo' pyrimidine nucleobase biosynthetic process"/>
    <property type="evidence" value="ECO:0007669"/>
    <property type="project" value="InterPro"/>
</dbReference>
<dbReference type="AlphaFoldDB" id="A0AAE3KVZ5"/>
<dbReference type="HAMAP" id="MF_00001">
    <property type="entry name" value="Asp_carb_tr"/>
    <property type="match status" value="1"/>
</dbReference>
<comment type="similarity">
    <text evidence="2 7">Belongs to the aspartate/ornithine carbamoyltransferase superfamily. ATCase family.</text>
</comment>
<proteinExistence type="inferred from homology"/>
<dbReference type="InterPro" id="IPR006132">
    <property type="entry name" value="Asp/Orn_carbamoyltranf_P-bd"/>
</dbReference>
<dbReference type="Pfam" id="PF02729">
    <property type="entry name" value="OTCace_N"/>
    <property type="match status" value="1"/>
</dbReference>
<feature type="domain" description="Aspartate/ornithine carbamoyltransferase Asp/Orn-binding" evidence="8">
    <location>
        <begin position="153"/>
        <end position="302"/>
    </location>
</feature>
<protein>
    <recommendedName>
        <fullName evidence="7">Aspartate carbamoyltransferase</fullName>
        <ecNumber evidence="7">2.1.3.2</ecNumber>
    </recommendedName>
    <alternativeName>
        <fullName evidence="7">Aspartate transcarbamylase</fullName>
        <shortName evidence="7">ATCase</shortName>
    </alternativeName>
</protein>
<feature type="binding site" evidence="7">
    <location>
        <position position="58"/>
    </location>
    <ligand>
        <name>carbamoyl phosphate</name>
        <dbReference type="ChEBI" id="CHEBI:58228"/>
    </ligand>
</feature>
<dbReference type="PANTHER" id="PTHR45753">
    <property type="entry name" value="ORNITHINE CARBAMOYLTRANSFERASE, MITOCHONDRIAL"/>
    <property type="match status" value="1"/>
</dbReference>
<feature type="binding site" evidence="7">
    <location>
        <position position="107"/>
    </location>
    <ligand>
        <name>carbamoyl phosphate</name>
        <dbReference type="ChEBI" id="CHEBI:58228"/>
    </ligand>
</feature>
<organism evidence="10 11">
    <name type="scientific">Methanolobus chelungpuianus</name>
    <dbReference type="NCBI Taxonomy" id="502115"/>
    <lineage>
        <taxon>Archaea</taxon>
        <taxon>Methanobacteriati</taxon>
        <taxon>Methanobacteriota</taxon>
        <taxon>Stenosarchaea group</taxon>
        <taxon>Methanomicrobia</taxon>
        <taxon>Methanosarcinales</taxon>
        <taxon>Methanosarcinaceae</taxon>
        <taxon>Methanolobus</taxon>
    </lineage>
</organism>
<accession>A0AAE3KVZ5</accession>
<evidence type="ECO:0000256" key="7">
    <source>
        <dbReference type="HAMAP-Rule" id="MF_00001"/>
    </source>
</evidence>
<dbReference type="PROSITE" id="PS00097">
    <property type="entry name" value="CARBAMOYLTRANSFERASE"/>
    <property type="match status" value="1"/>
</dbReference>
<dbReference type="InterPro" id="IPR036901">
    <property type="entry name" value="Asp/Orn_carbamoylTrfase_sf"/>
</dbReference>
<gene>
    <name evidence="7" type="primary">pyrB</name>
    <name evidence="10" type="ORF">PV02_01260</name>
</gene>
<keyword evidence="11" id="KW-1185">Reference proteome</keyword>
<feature type="binding site" evidence="7">
    <location>
        <position position="138"/>
    </location>
    <ligand>
        <name>carbamoyl phosphate</name>
        <dbReference type="ChEBI" id="CHEBI:58228"/>
    </ligand>
</feature>
<dbReference type="Proteomes" id="UP001206983">
    <property type="component" value="Unassembled WGS sequence"/>
</dbReference>
<dbReference type="Gene3D" id="3.40.50.1370">
    <property type="entry name" value="Aspartate/ornithine carbamoyltransferase"/>
    <property type="match status" value="2"/>
</dbReference>
<comment type="subunit">
    <text evidence="7">Heterooligomer of catalytic and regulatory chains.</text>
</comment>
<feature type="binding site" evidence="7">
    <location>
        <position position="268"/>
    </location>
    <ligand>
        <name>carbamoyl phosphate</name>
        <dbReference type="ChEBI" id="CHEBI:58228"/>
    </ligand>
</feature>
<evidence type="ECO:0000313" key="11">
    <source>
        <dbReference type="Proteomes" id="UP001206983"/>
    </source>
</evidence>
<evidence type="ECO:0000256" key="5">
    <source>
        <dbReference type="ARBA" id="ARBA00043884"/>
    </source>
</evidence>
<dbReference type="PANTHER" id="PTHR45753:SF6">
    <property type="entry name" value="ASPARTATE CARBAMOYLTRANSFERASE"/>
    <property type="match status" value="1"/>
</dbReference>
<dbReference type="FunFam" id="3.40.50.1370:FF:000002">
    <property type="entry name" value="Aspartate carbamoyltransferase 2"/>
    <property type="match status" value="1"/>
</dbReference>
<evidence type="ECO:0000256" key="3">
    <source>
        <dbReference type="ARBA" id="ARBA00022679"/>
    </source>
</evidence>
<feature type="binding site" evidence="7">
    <location>
        <position position="135"/>
    </location>
    <ligand>
        <name>carbamoyl phosphate</name>
        <dbReference type="ChEBI" id="CHEBI:58228"/>
    </ligand>
</feature>
<evidence type="ECO:0000259" key="8">
    <source>
        <dbReference type="Pfam" id="PF00185"/>
    </source>
</evidence>
<reference evidence="10 11" key="1">
    <citation type="journal article" date="2011" name="Appl. Environ. Microbiol.">
        <title>Methanogenic archaea isolated from Taiwan's Chelungpu fault.</title>
        <authorList>
            <person name="Wu S.Y."/>
            <person name="Lai M.C."/>
        </authorList>
    </citation>
    <scope>NUCLEOTIDE SEQUENCE [LARGE SCALE GENOMIC DNA]</scope>
    <source>
        <strain evidence="10 11">St545Mb</strain>
    </source>
</reference>
<dbReference type="EMBL" id="JTEO01000002">
    <property type="protein sequence ID" value="MCQ6961852.1"/>
    <property type="molecule type" value="Genomic_DNA"/>
</dbReference>
<comment type="caution">
    <text evidence="10">The sequence shown here is derived from an EMBL/GenBank/DDBJ whole genome shotgun (WGS) entry which is preliminary data.</text>
</comment>
<dbReference type="NCBIfam" id="NF002032">
    <property type="entry name" value="PRK00856.1"/>
    <property type="match status" value="1"/>
</dbReference>
<comment type="pathway">
    <text evidence="1 7">Pyrimidine metabolism; UMP biosynthesis via de novo pathway; (S)-dihydroorotate from bicarbonate: step 2/3.</text>
</comment>
<dbReference type="InterPro" id="IPR002082">
    <property type="entry name" value="Asp_carbamoyltransf"/>
</dbReference>
<feature type="binding site" evidence="7">
    <location>
        <position position="86"/>
    </location>
    <ligand>
        <name>L-aspartate</name>
        <dbReference type="ChEBI" id="CHEBI:29991"/>
    </ligand>
</feature>
<feature type="binding site" evidence="7">
    <location>
        <position position="167"/>
    </location>
    <ligand>
        <name>L-aspartate</name>
        <dbReference type="ChEBI" id="CHEBI:29991"/>
    </ligand>
</feature>
<name>A0AAE3KVZ5_9EURY</name>
<dbReference type="SUPFAM" id="SSF53671">
    <property type="entry name" value="Aspartate/ornithine carbamoyltransferase"/>
    <property type="match status" value="1"/>
</dbReference>
<dbReference type="InterPro" id="IPR006130">
    <property type="entry name" value="Asp/Orn_carbamoylTrfase"/>
</dbReference>
<dbReference type="RefSeq" id="WP_256621557.1">
    <property type="nucleotide sequence ID" value="NZ_JTEO01000002.1"/>
</dbReference>
<sequence length="309" mass="34286">MKFKGHHIISMTSFSRDMIDSILETAERMEPIALGKQRSGLLTGKILAVLFFEPSTRTRMSFETAMYRLGGDVLNLGSVDASSIAKGETLADTIRVVDGYADAIVLRHPKEGAAQLAAEFSTIPILNAGDGAGHHPTQTLLDLYTIKRESRLEGLKIALAGDLKYGRTVHSLCYALSLYGAEITLISPRELRMPEEIISDLEKRGAKVTETDTIEDAINEVDVIYMTRIQKERFPDPAEYEKVANRLKITPELLTDARPELRIMHPLPRVNEIDTGVDETQHACYFKQAFYGVPVRMALLALVLGAIEI</sequence>
<evidence type="ECO:0000313" key="10">
    <source>
        <dbReference type="EMBL" id="MCQ6961852.1"/>
    </source>
</evidence>
<feature type="domain" description="Aspartate/ornithine carbamoyltransferase carbamoyl-P binding" evidence="9">
    <location>
        <begin position="7"/>
        <end position="147"/>
    </location>
</feature>
<dbReference type="PRINTS" id="PR00101">
    <property type="entry name" value="ATCASE"/>
</dbReference>
<dbReference type="Pfam" id="PF00185">
    <property type="entry name" value="OTCace"/>
    <property type="match status" value="1"/>
</dbReference>
<keyword evidence="4 7" id="KW-0665">Pyrimidine biosynthesis</keyword>
<dbReference type="NCBIfam" id="TIGR00670">
    <property type="entry name" value="asp_carb_tr"/>
    <property type="match status" value="1"/>
</dbReference>
<evidence type="ECO:0000259" key="9">
    <source>
        <dbReference type="Pfam" id="PF02729"/>
    </source>
</evidence>
<feature type="binding site" evidence="7">
    <location>
        <position position="228"/>
    </location>
    <ligand>
        <name>L-aspartate</name>
        <dbReference type="ChEBI" id="CHEBI:29991"/>
    </ligand>
</feature>
<dbReference type="EC" id="2.1.3.2" evidence="7"/>
<dbReference type="GO" id="GO:0044205">
    <property type="term" value="P:'de novo' UMP biosynthetic process"/>
    <property type="evidence" value="ECO:0007669"/>
    <property type="project" value="UniProtKB-UniRule"/>
</dbReference>
<dbReference type="InterPro" id="IPR006131">
    <property type="entry name" value="Asp_carbamoyltransf_Asp/Orn-bd"/>
</dbReference>
<comment type="catalytic activity">
    <reaction evidence="6 7">
        <text>carbamoyl phosphate + L-aspartate = N-carbamoyl-L-aspartate + phosphate + H(+)</text>
        <dbReference type="Rhea" id="RHEA:20013"/>
        <dbReference type="ChEBI" id="CHEBI:15378"/>
        <dbReference type="ChEBI" id="CHEBI:29991"/>
        <dbReference type="ChEBI" id="CHEBI:32814"/>
        <dbReference type="ChEBI" id="CHEBI:43474"/>
        <dbReference type="ChEBI" id="CHEBI:58228"/>
        <dbReference type="EC" id="2.1.3.2"/>
    </reaction>
</comment>
<dbReference type="PRINTS" id="PR00100">
    <property type="entry name" value="AOTCASE"/>
</dbReference>
<evidence type="ECO:0000256" key="2">
    <source>
        <dbReference type="ARBA" id="ARBA00008896"/>
    </source>
</evidence>